<dbReference type="Proteomes" id="UP001372834">
    <property type="component" value="Unassembled WGS sequence"/>
</dbReference>
<name>A0AAN8XR09_POLSC</name>
<organism evidence="2 3">
    <name type="scientific">Polyplax serrata</name>
    <name type="common">Common mouse louse</name>
    <dbReference type="NCBI Taxonomy" id="468196"/>
    <lineage>
        <taxon>Eukaryota</taxon>
        <taxon>Metazoa</taxon>
        <taxon>Ecdysozoa</taxon>
        <taxon>Arthropoda</taxon>
        <taxon>Hexapoda</taxon>
        <taxon>Insecta</taxon>
        <taxon>Pterygota</taxon>
        <taxon>Neoptera</taxon>
        <taxon>Paraneoptera</taxon>
        <taxon>Psocodea</taxon>
        <taxon>Troctomorpha</taxon>
        <taxon>Phthiraptera</taxon>
        <taxon>Anoplura</taxon>
        <taxon>Polyplacidae</taxon>
        <taxon>Polyplax</taxon>
    </lineage>
</organism>
<proteinExistence type="predicted"/>
<evidence type="ECO:0000313" key="2">
    <source>
        <dbReference type="EMBL" id="KAK6644531.1"/>
    </source>
</evidence>
<dbReference type="EMBL" id="JAWJWE010000001">
    <property type="protein sequence ID" value="KAK6644531.1"/>
    <property type="molecule type" value="Genomic_DNA"/>
</dbReference>
<gene>
    <name evidence="2" type="ORF">RUM43_000798</name>
</gene>
<sequence>MNSKGFAKCVRSQERSNPPRNLCQVTRTLQLVKTATHHMGYLGSFGRNGKFLPWILWSSYLSIYLTHTPPVGTGSEECDTNTHKIPRVISKATRATTLKDPSLGSMMSLGNATSGKTIVNSIESDNVPISLSHIRLILTYHDQN</sequence>
<comment type="caution">
    <text evidence="2">The sequence shown here is derived from an EMBL/GenBank/DDBJ whole genome shotgun (WGS) entry which is preliminary data.</text>
</comment>
<evidence type="ECO:0000313" key="3">
    <source>
        <dbReference type="Proteomes" id="UP001372834"/>
    </source>
</evidence>
<feature type="region of interest" description="Disordered" evidence="1">
    <location>
        <begin position="1"/>
        <end position="20"/>
    </location>
</feature>
<protein>
    <submittedName>
        <fullName evidence="2">Uncharacterized protein</fullName>
    </submittedName>
</protein>
<reference evidence="2 3" key="1">
    <citation type="submission" date="2023-10" db="EMBL/GenBank/DDBJ databases">
        <title>Genomes of two closely related lineages of the louse Polyplax serrata with different host specificities.</title>
        <authorList>
            <person name="Martinu J."/>
            <person name="Tarabai H."/>
            <person name="Stefka J."/>
            <person name="Hypsa V."/>
        </authorList>
    </citation>
    <scope>NUCLEOTIDE SEQUENCE [LARGE SCALE GENOMIC DNA]</scope>
    <source>
        <strain evidence="2">HR10_N</strain>
    </source>
</reference>
<evidence type="ECO:0000256" key="1">
    <source>
        <dbReference type="SAM" id="MobiDB-lite"/>
    </source>
</evidence>
<accession>A0AAN8XR09</accession>
<dbReference type="AlphaFoldDB" id="A0AAN8XR09"/>